<keyword evidence="2" id="KW-1185">Reference proteome</keyword>
<reference evidence="1" key="1">
    <citation type="submission" date="2021-10" db="EMBL/GenBank/DDBJ databases">
        <title>The diversity and Nitrogen Metabolism of Culturable Nitrate-Utilizing Bacteria Within the Oxygen Minimum Zone of the Changjiang (Yangtze River)Estuary.</title>
        <authorList>
            <person name="Zhang D."/>
            <person name="Zheng J."/>
            <person name="Liu S."/>
            <person name="He W."/>
        </authorList>
    </citation>
    <scope>NUCLEOTIDE SEQUENCE</scope>
    <source>
        <strain evidence="1">FXH-223</strain>
    </source>
</reference>
<protein>
    <submittedName>
        <fullName evidence="1">Uncharacterized protein</fullName>
    </submittedName>
</protein>
<dbReference type="AlphaFoldDB" id="A0A9Q3UPL3"/>
<evidence type="ECO:0000313" key="2">
    <source>
        <dbReference type="Proteomes" id="UP001108027"/>
    </source>
</evidence>
<dbReference type="RefSeq" id="WP_228234327.1">
    <property type="nucleotide sequence ID" value="NZ_JAJGNA010000017.1"/>
</dbReference>
<accession>A0A9Q3UPL3</accession>
<dbReference type="EMBL" id="JAJGNA010000017">
    <property type="protein sequence ID" value="MCC4309503.1"/>
    <property type="molecule type" value="Genomic_DNA"/>
</dbReference>
<dbReference type="Proteomes" id="UP001108027">
    <property type="component" value="Unassembled WGS sequence"/>
</dbReference>
<gene>
    <name evidence="1" type="ORF">LL252_13085</name>
</gene>
<comment type="caution">
    <text evidence="1">The sequence shown here is derived from an EMBL/GenBank/DDBJ whole genome shotgun (WGS) entry which is preliminary data.</text>
</comment>
<sequence>MAYTVWMQVRFPVGADPVPDMEAFIAHRDDLEIEGVDRYATPVIEYPDPEDDSGLVDPYTTIVPDGHGLEMLYRAPNADQGPAQLLAVIREIGRAFPTASIGDALRDFSEEDEELELEFTREELNLELQASRYPAQ</sequence>
<name>A0A9Q3UPL3_9GAMM</name>
<evidence type="ECO:0000313" key="1">
    <source>
        <dbReference type="EMBL" id="MCC4309503.1"/>
    </source>
</evidence>
<organism evidence="1 2">
    <name type="scientific">Alloalcanivorax marinus</name>
    <dbReference type="NCBI Taxonomy" id="1177169"/>
    <lineage>
        <taxon>Bacteria</taxon>
        <taxon>Pseudomonadati</taxon>
        <taxon>Pseudomonadota</taxon>
        <taxon>Gammaproteobacteria</taxon>
        <taxon>Oceanospirillales</taxon>
        <taxon>Alcanivoracaceae</taxon>
        <taxon>Alloalcanivorax</taxon>
    </lineage>
</organism>
<proteinExistence type="predicted"/>